<reference evidence="3" key="1">
    <citation type="journal article" date="2020" name="Stud. Mycol.">
        <title>101 Dothideomycetes genomes: a test case for predicting lifestyles and emergence of pathogens.</title>
        <authorList>
            <person name="Haridas S."/>
            <person name="Albert R."/>
            <person name="Binder M."/>
            <person name="Bloem J."/>
            <person name="Labutti K."/>
            <person name="Salamov A."/>
            <person name="Andreopoulos B."/>
            <person name="Baker S."/>
            <person name="Barry K."/>
            <person name="Bills G."/>
            <person name="Bluhm B."/>
            <person name="Cannon C."/>
            <person name="Castanera R."/>
            <person name="Culley D."/>
            <person name="Daum C."/>
            <person name="Ezra D."/>
            <person name="Gonzalez J."/>
            <person name="Henrissat B."/>
            <person name="Kuo A."/>
            <person name="Liang C."/>
            <person name="Lipzen A."/>
            <person name="Lutzoni F."/>
            <person name="Magnuson J."/>
            <person name="Mondo S."/>
            <person name="Nolan M."/>
            <person name="Ohm R."/>
            <person name="Pangilinan J."/>
            <person name="Park H.-J."/>
            <person name="Ramirez L."/>
            <person name="Alfaro M."/>
            <person name="Sun H."/>
            <person name="Tritt A."/>
            <person name="Yoshinaga Y."/>
            <person name="Zwiers L.-H."/>
            <person name="Turgeon B."/>
            <person name="Goodwin S."/>
            <person name="Spatafora J."/>
            <person name="Crous P."/>
            <person name="Grigoriev I."/>
        </authorList>
    </citation>
    <scope>NUCLEOTIDE SEQUENCE</scope>
    <source>
        <strain evidence="3">CBS 116435</strain>
    </source>
</reference>
<comment type="caution">
    <text evidence="3">The sequence shown here is derived from an EMBL/GenBank/DDBJ whole genome shotgun (WGS) entry which is preliminary data.</text>
</comment>
<evidence type="ECO:0000259" key="2">
    <source>
        <dbReference type="Pfam" id="PF24494"/>
    </source>
</evidence>
<proteinExistence type="predicted"/>
<feature type="compositionally biased region" description="Polar residues" evidence="1">
    <location>
        <begin position="131"/>
        <end position="143"/>
    </location>
</feature>
<dbReference type="EMBL" id="MU003815">
    <property type="protein sequence ID" value="KAF2719109.1"/>
    <property type="molecule type" value="Genomic_DNA"/>
</dbReference>
<feature type="compositionally biased region" description="Low complexity" evidence="1">
    <location>
        <begin position="183"/>
        <end position="192"/>
    </location>
</feature>
<feature type="region of interest" description="Disordered" evidence="1">
    <location>
        <begin position="557"/>
        <end position="609"/>
    </location>
</feature>
<dbReference type="AlphaFoldDB" id="A0A9P4Q3I0"/>
<gene>
    <name evidence="3" type="ORF">K431DRAFT_273260</name>
</gene>
<evidence type="ECO:0000313" key="3">
    <source>
        <dbReference type="EMBL" id="KAF2719109.1"/>
    </source>
</evidence>
<dbReference type="Pfam" id="PF24494">
    <property type="entry name" value="DUF7587"/>
    <property type="match status" value="1"/>
</dbReference>
<name>A0A9P4Q3I0_9PEZI</name>
<feature type="domain" description="DUF7587" evidence="2">
    <location>
        <begin position="249"/>
        <end position="397"/>
    </location>
</feature>
<dbReference type="Proteomes" id="UP000799441">
    <property type="component" value="Unassembled WGS sequence"/>
</dbReference>
<feature type="compositionally biased region" description="Polar residues" evidence="1">
    <location>
        <begin position="200"/>
        <end position="210"/>
    </location>
</feature>
<evidence type="ECO:0000256" key="1">
    <source>
        <dbReference type="SAM" id="MobiDB-lite"/>
    </source>
</evidence>
<sequence length="609" mass="67628">MPRNNTTGVAWTIHERRVLLLIWTRFNFPPKVRFAVFNAIFKDDLASRQVPGAARPPNALNAQYQEVKKLRHHADWDILTAVPLTLVEQRVQTAALDQIKRAAAGLGETDTAPSPRLVVEESCDSDEGSITLASHISPSTPASSKRRSPEFRNEETGSLNVKRTRRRMSRVSIATIPSRQHISESSRTSDMSTSRKEALSSRSTRLNQSEQKYLLHRRNGGNLLIPVKSREQANASPEPVSPERAHPPASPLLFRCWDQFSHGQNSVQGFLAGRFIYNNYIDGAPESTEISISDVENHVGNQPIGSPFISCCTGLAWTLRKAFKEMAKGRASMRVTVIDSSKIDPRRIYHLTPYHNELKKKYLLNNGAWHYGGQLEHLVWAEIPRDAIIHTIQLQQLLKLSSQTPALNQLLRLSELYLGGTSSKVIVGPHIEHIVSNIVHGWGLQIRARTTQKWAEVASEFARAIAAQDRKASEDRLQIMAAFLYGVKAGLGDVNTLHNAEKIRIMMVRAARVGLDHPVSIVIENQRTALQKLNTYYHEQTVRFAAAQAVGISHPSARKHKAVGSPNIPLTPPSSAGVSPIAGSDRGLRSANSTVAVRGEELEEDEDED</sequence>
<dbReference type="InterPro" id="IPR056009">
    <property type="entry name" value="DUF7587"/>
</dbReference>
<keyword evidence="4" id="KW-1185">Reference proteome</keyword>
<protein>
    <recommendedName>
        <fullName evidence="2">DUF7587 domain-containing protein</fullName>
    </recommendedName>
</protein>
<dbReference type="OrthoDB" id="5397734at2759"/>
<feature type="region of interest" description="Disordered" evidence="1">
    <location>
        <begin position="120"/>
        <end position="210"/>
    </location>
</feature>
<evidence type="ECO:0000313" key="4">
    <source>
        <dbReference type="Proteomes" id="UP000799441"/>
    </source>
</evidence>
<accession>A0A9P4Q3I0</accession>
<organism evidence="3 4">
    <name type="scientific">Polychaeton citri CBS 116435</name>
    <dbReference type="NCBI Taxonomy" id="1314669"/>
    <lineage>
        <taxon>Eukaryota</taxon>
        <taxon>Fungi</taxon>
        <taxon>Dikarya</taxon>
        <taxon>Ascomycota</taxon>
        <taxon>Pezizomycotina</taxon>
        <taxon>Dothideomycetes</taxon>
        <taxon>Dothideomycetidae</taxon>
        <taxon>Capnodiales</taxon>
        <taxon>Capnodiaceae</taxon>
        <taxon>Polychaeton</taxon>
    </lineage>
</organism>